<dbReference type="PANTHER" id="PTHR12499:SF0">
    <property type="entry name" value="OPTIC ATROPHY 3 PROTEIN"/>
    <property type="match status" value="1"/>
</dbReference>
<comment type="similarity">
    <text evidence="1">Belongs to the OPA3 family.</text>
</comment>
<keyword evidence="6" id="KW-1185">Reference proteome</keyword>
<dbReference type="Proteomes" id="UP000298663">
    <property type="component" value="Unassembled WGS sequence"/>
</dbReference>
<evidence type="ECO:0000313" key="6">
    <source>
        <dbReference type="Proteomes" id="UP000298663"/>
    </source>
</evidence>
<comment type="caution">
    <text evidence="5">The sequence shown here is derived from an EMBL/GenBank/DDBJ whole genome shotgun (WGS) entry which is preliminary data.</text>
</comment>
<dbReference type="GO" id="GO:0019216">
    <property type="term" value="P:regulation of lipid metabolic process"/>
    <property type="evidence" value="ECO:0007669"/>
    <property type="project" value="TreeGrafter"/>
</dbReference>
<keyword evidence="2 3" id="KW-0175">Coiled coil</keyword>
<dbReference type="EMBL" id="AZBU02000003">
    <property type="protein sequence ID" value="TKR86490.1"/>
    <property type="molecule type" value="Genomic_DNA"/>
</dbReference>
<accession>A0A4U5NTJ3</accession>
<dbReference type="OrthoDB" id="2129069at2759"/>
<evidence type="ECO:0000256" key="2">
    <source>
        <dbReference type="ARBA" id="ARBA00023054"/>
    </source>
</evidence>
<evidence type="ECO:0000256" key="4">
    <source>
        <dbReference type="SAM" id="MobiDB-lite"/>
    </source>
</evidence>
<dbReference type="AlphaFoldDB" id="A0A4U5NTJ3"/>
<reference evidence="5 6" key="2">
    <citation type="journal article" date="2019" name="G3 (Bethesda)">
        <title>Hybrid Assembly of the Genome of the Entomopathogenic Nematode Steinernema carpocapsae Identifies the X-Chromosome.</title>
        <authorList>
            <person name="Serra L."/>
            <person name="Macchietto M."/>
            <person name="Macias-Munoz A."/>
            <person name="McGill C.J."/>
            <person name="Rodriguez I.M."/>
            <person name="Rodriguez B."/>
            <person name="Murad R."/>
            <person name="Mortazavi A."/>
        </authorList>
    </citation>
    <scope>NUCLEOTIDE SEQUENCE [LARGE SCALE GENOMIC DNA]</scope>
    <source>
        <strain evidence="5 6">ALL</strain>
    </source>
</reference>
<gene>
    <name evidence="5" type="ORF">L596_011074</name>
</gene>
<dbReference type="PANTHER" id="PTHR12499">
    <property type="entry name" value="OPTIC ATROPHY 3 PROTEIN OPA3"/>
    <property type="match status" value="1"/>
</dbReference>
<dbReference type="GO" id="GO:0005739">
    <property type="term" value="C:mitochondrion"/>
    <property type="evidence" value="ECO:0007669"/>
    <property type="project" value="TreeGrafter"/>
</dbReference>
<evidence type="ECO:0000313" key="5">
    <source>
        <dbReference type="EMBL" id="TKR86490.1"/>
    </source>
</evidence>
<dbReference type="Pfam" id="PF07047">
    <property type="entry name" value="OPA3"/>
    <property type="match status" value="1"/>
</dbReference>
<name>A0A4U5NTJ3_STECR</name>
<proteinExistence type="inferred from homology"/>
<evidence type="ECO:0000256" key="3">
    <source>
        <dbReference type="SAM" id="Coils"/>
    </source>
</evidence>
<evidence type="ECO:0000256" key="1">
    <source>
        <dbReference type="ARBA" id="ARBA00007584"/>
    </source>
</evidence>
<sequence>MAVTLHCSPRSEADTWSHSLVSLFPNSPCFAASRQNNVSLRIPRGKLLTFGRSRSTAQSPASLVFVVVSPASQSWDQISAVQILQLHSVHFPVLTDTDSKMGLPMIQVFMIAARQVSKPIADAVIRYGKDHPGFRNRVLIPIGQRLARMTTRLRMKNIGLGRPETIPPVSEAAALEQASDFVQQVVIFTYSVSVFAGYYAYTKYTAEEAISKEHLDQLKLEYEEKYDELRGEIEKLRAELSEIAKVHVKKASEAQKRAGPSTSSQGGKYAKPFPRVSSLPLDEAATVVVPGTEEWYIVARSGTSLSIEPLHVVLTRTEPFRFRERVDEPTFF</sequence>
<dbReference type="InterPro" id="IPR010754">
    <property type="entry name" value="OPA3-like"/>
</dbReference>
<feature type="coiled-coil region" evidence="3">
    <location>
        <begin position="212"/>
        <end position="246"/>
    </location>
</feature>
<reference evidence="5 6" key="1">
    <citation type="journal article" date="2015" name="Genome Biol.">
        <title>Comparative genomics of Steinernema reveals deeply conserved gene regulatory networks.</title>
        <authorList>
            <person name="Dillman A.R."/>
            <person name="Macchietto M."/>
            <person name="Porter C.F."/>
            <person name="Rogers A."/>
            <person name="Williams B."/>
            <person name="Antoshechkin I."/>
            <person name="Lee M.M."/>
            <person name="Goodwin Z."/>
            <person name="Lu X."/>
            <person name="Lewis E.E."/>
            <person name="Goodrich-Blair H."/>
            <person name="Stock S.P."/>
            <person name="Adams B.J."/>
            <person name="Sternberg P.W."/>
            <person name="Mortazavi A."/>
        </authorList>
    </citation>
    <scope>NUCLEOTIDE SEQUENCE [LARGE SCALE GENOMIC DNA]</scope>
    <source>
        <strain evidence="5 6">ALL</strain>
    </source>
</reference>
<protein>
    <submittedName>
        <fullName evidence="5">Uncharacterized protein</fullName>
    </submittedName>
</protein>
<dbReference type="STRING" id="34508.A0A4U5NTJ3"/>
<organism evidence="5 6">
    <name type="scientific">Steinernema carpocapsae</name>
    <name type="common">Entomopathogenic nematode</name>
    <dbReference type="NCBI Taxonomy" id="34508"/>
    <lineage>
        <taxon>Eukaryota</taxon>
        <taxon>Metazoa</taxon>
        <taxon>Ecdysozoa</taxon>
        <taxon>Nematoda</taxon>
        <taxon>Chromadorea</taxon>
        <taxon>Rhabditida</taxon>
        <taxon>Tylenchina</taxon>
        <taxon>Panagrolaimomorpha</taxon>
        <taxon>Strongyloidoidea</taxon>
        <taxon>Steinernematidae</taxon>
        <taxon>Steinernema</taxon>
    </lineage>
</organism>
<feature type="region of interest" description="Disordered" evidence="4">
    <location>
        <begin position="251"/>
        <end position="271"/>
    </location>
</feature>